<protein>
    <submittedName>
        <fullName evidence="2">Uncharacterized protein</fullName>
    </submittedName>
</protein>
<name>A0A840TQ99_9BACT</name>
<reference evidence="2 3" key="1">
    <citation type="submission" date="2020-08" db="EMBL/GenBank/DDBJ databases">
        <title>Genomic Encyclopedia of Type Strains, Phase IV (KMG-IV): sequencing the most valuable type-strain genomes for metagenomic binning, comparative biology and taxonomic classification.</title>
        <authorList>
            <person name="Goeker M."/>
        </authorList>
    </citation>
    <scope>NUCLEOTIDE SEQUENCE [LARGE SCALE GENOMIC DNA]</scope>
    <source>
        <strain evidence="2 3">DSM 105074</strain>
    </source>
</reference>
<accession>A0A840TQ99</accession>
<feature type="region of interest" description="Disordered" evidence="1">
    <location>
        <begin position="52"/>
        <end position="86"/>
    </location>
</feature>
<proteinExistence type="predicted"/>
<evidence type="ECO:0000313" key="2">
    <source>
        <dbReference type="EMBL" id="MBB5286526.1"/>
    </source>
</evidence>
<dbReference type="EMBL" id="JACHGF010000010">
    <property type="protein sequence ID" value="MBB5286526.1"/>
    <property type="molecule type" value="Genomic_DNA"/>
</dbReference>
<sequence>MHLKNLEVLFRCFCFLLSFSFSFLGESTHSFPKPYPQTSESSLEDHASLLTGNDDASAAHHPLQLPYEPDPESSDENDESTEDVEDEWSKWTWDLGSCDFIKYSAAKSTKTTYLKLLLSFQNRKTVSLFILHHSWKSFLS</sequence>
<organism evidence="2 3">
    <name type="scientific">Rhabdobacter roseus</name>
    <dbReference type="NCBI Taxonomy" id="1655419"/>
    <lineage>
        <taxon>Bacteria</taxon>
        <taxon>Pseudomonadati</taxon>
        <taxon>Bacteroidota</taxon>
        <taxon>Cytophagia</taxon>
        <taxon>Cytophagales</taxon>
        <taxon>Cytophagaceae</taxon>
        <taxon>Rhabdobacter</taxon>
    </lineage>
</organism>
<dbReference type="RefSeq" id="WP_184177768.1">
    <property type="nucleotide sequence ID" value="NZ_JACHGF010000010.1"/>
</dbReference>
<feature type="compositionally biased region" description="Acidic residues" evidence="1">
    <location>
        <begin position="69"/>
        <end position="86"/>
    </location>
</feature>
<evidence type="ECO:0000313" key="3">
    <source>
        <dbReference type="Proteomes" id="UP000557307"/>
    </source>
</evidence>
<keyword evidence="3" id="KW-1185">Reference proteome</keyword>
<comment type="caution">
    <text evidence="2">The sequence shown here is derived from an EMBL/GenBank/DDBJ whole genome shotgun (WGS) entry which is preliminary data.</text>
</comment>
<dbReference type="Proteomes" id="UP000557307">
    <property type="component" value="Unassembled WGS sequence"/>
</dbReference>
<evidence type="ECO:0000256" key="1">
    <source>
        <dbReference type="SAM" id="MobiDB-lite"/>
    </source>
</evidence>
<gene>
    <name evidence="2" type="ORF">HNQ92_004687</name>
</gene>
<dbReference type="AlphaFoldDB" id="A0A840TQ99"/>